<keyword evidence="5" id="KW-0653">Protein transport</keyword>
<comment type="caution">
    <text evidence="9">The sequence shown here is derived from an EMBL/GenBank/DDBJ whole genome shotgun (WGS) entry which is preliminary data.</text>
</comment>
<evidence type="ECO:0000256" key="5">
    <source>
        <dbReference type="ARBA" id="ARBA00022927"/>
    </source>
</evidence>
<evidence type="ECO:0000256" key="7">
    <source>
        <dbReference type="ARBA" id="ARBA00023136"/>
    </source>
</evidence>
<evidence type="ECO:0000256" key="2">
    <source>
        <dbReference type="ARBA" id="ARBA00005831"/>
    </source>
</evidence>
<keyword evidence="10" id="KW-1185">Reference proteome</keyword>
<dbReference type="GO" id="GO:0006886">
    <property type="term" value="P:intracellular protein transport"/>
    <property type="evidence" value="ECO:0007669"/>
    <property type="project" value="InterPro"/>
</dbReference>
<dbReference type="Gramene" id="OE9A000376T1">
    <property type="protein sequence ID" value="OE9A000376C1"/>
    <property type="gene ID" value="OE9A000376"/>
</dbReference>
<dbReference type="GO" id="GO:0000139">
    <property type="term" value="C:Golgi membrane"/>
    <property type="evidence" value="ECO:0007669"/>
    <property type="project" value="UniProtKB-SubCell"/>
</dbReference>
<keyword evidence="7" id="KW-0472">Membrane</keyword>
<dbReference type="GO" id="GO:0017119">
    <property type="term" value="C:Golgi transport complex"/>
    <property type="evidence" value="ECO:0007669"/>
    <property type="project" value="InterPro"/>
</dbReference>
<dbReference type="Proteomes" id="UP000594638">
    <property type="component" value="Unassembled WGS sequence"/>
</dbReference>
<evidence type="ECO:0000313" key="9">
    <source>
        <dbReference type="EMBL" id="CAA2976910.1"/>
    </source>
</evidence>
<evidence type="ECO:0000256" key="4">
    <source>
        <dbReference type="ARBA" id="ARBA00022448"/>
    </source>
</evidence>
<evidence type="ECO:0000256" key="1">
    <source>
        <dbReference type="ARBA" id="ARBA00004395"/>
    </source>
</evidence>
<dbReference type="GO" id="GO:0007030">
    <property type="term" value="P:Golgi organization"/>
    <property type="evidence" value="ECO:0007669"/>
    <property type="project" value="TreeGrafter"/>
</dbReference>
<name>A0A8S0RE28_OLEEU</name>
<dbReference type="EMBL" id="CACTIH010002620">
    <property type="protein sequence ID" value="CAA2976910.1"/>
    <property type="molecule type" value="Genomic_DNA"/>
</dbReference>
<organism evidence="9 10">
    <name type="scientific">Olea europaea subsp. europaea</name>
    <dbReference type="NCBI Taxonomy" id="158383"/>
    <lineage>
        <taxon>Eukaryota</taxon>
        <taxon>Viridiplantae</taxon>
        <taxon>Streptophyta</taxon>
        <taxon>Embryophyta</taxon>
        <taxon>Tracheophyta</taxon>
        <taxon>Spermatophyta</taxon>
        <taxon>Magnoliopsida</taxon>
        <taxon>eudicotyledons</taxon>
        <taxon>Gunneridae</taxon>
        <taxon>Pentapetalae</taxon>
        <taxon>asterids</taxon>
        <taxon>lamiids</taxon>
        <taxon>Lamiales</taxon>
        <taxon>Oleaceae</taxon>
        <taxon>Oleeae</taxon>
        <taxon>Olea</taxon>
    </lineage>
</organism>
<evidence type="ECO:0000256" key="3">
    <source>
        <dbReference type="ARBA" id="ARBA00020984"/>
    </source>
</evidence>
<dbReference type="PANTHER" id="PTHR21443">
    <property type="entry name" value="CONSERVED OLIGOMERIC GOLGI COMPLEX COMPONENT 7"/>
    <property type="match status" value="1"/>
</dbReference>
<dbReference type="Pfam" id="PF10191">
    <property type="entry name" value="COG7"/>
    <property type="match status" value="1"/>
</dbReference>
<gene>
    <name evidence="9" type="ORF">OLEA9_A000376</name>
</gene>
<dbReference type="OrthoDB" id="245173at2759"/>
<dbReference type="PANTHER" id="PTHR21443:SF0">
    <property type="entry name" value="CONSERVED OLIGOMERIC GOLGI COMPLEX SUBUNIT 7"/>
    <property type="match status" value="1"/>
</dbReference>
<feature type="non-terminal residue" evidence="9">
    <location>
        <position position="1"/>
    </location>
</feature>
<sequence length="441" mass="51027">MMVDLSAFSDEKFDPKKWINSAVQQRHPQDPLDKHLVDLEMKLQMVSEEIAASLEEQSAASLLRVPRATRDVIRLRDDALSLRSSVASILQYLKKAEGSSAESIATLAKVDTVKRRMESAYETLQDAAGLTQLSSTVEDVFASGDLSRAAETLANMRHCLTAVGEVAEFANIRRQLEVLEERLDSMVQPRLTDALTNRKVDVAQEMRGILDRIGRFKSLEHCYIKVHLKNIKKLWEDFDLRQQSSKLANEKYEVEMLSSSHDSQLNMSTISFSSWLPSFYDEMLLDLEQEWKCYAFVTNKHSFKRDTIVNFLQKFQLCQIRIKENITRPHWERKLRVTRAWLFEISQICCLDNLIIRKNCNAEIIDHRLFSMQAVISTLKLLVYEVSFISLRKKQPGISIICLTYLSMQLPLCVWCFCTPRMEYYLLFLKLTLSKINFNSI</sequence>
<accession>A0A8S0RE28</accession>
<evidence type="ECO:0000313" key="10">
    <source>
        <dbReference type="Proteomes" id="UP000594638"/>
    </source>
</evidence>
<dbReference type="AlphaFoldDB" id="A0A8S0RE28"/>
<dbReference type="InterPro" id="IPR019335">
    <property type="entry name" value="COG7"/>
</dbReference>
<evidence type="ECO:0000256" key="8">
    <source>
        <dbReference type="ARBA" id="ARBA00031345"/>
    </source>
</evidence>
<keyword evidence="4" id="KW-0813">Transport</keyword>
<protein>
    <recommendedName>
        <fullName evidence="3">Conserved oligomeric Golgi complex subunit 7</fullName>
    </recommendedName>
    <alternativeName>
        <fullName evidence="8">Component of oligomeric Golgi complex 7</fullName>
    </alternativeName>
</protein>
<proteinExistence type="inferred from homology"/>
<comment type="similarity">
    <text evidence="2">Belongs to the COG7 family.</text>
</comment>
<comment type="subcellular location">
    <subcellularLocation>
        <location evidence="1">Golgi apparatus membrane</location>
        <topology evidence="1">Peripheral membrane protein</topology>
    </subcellularLocation>
</comment>
<evidence type="ECO:0000256" key="6">
    <source>
        <dbReference type="ARBA" id="ARBA00023034"/>
    </source>
</evidence>
<keyword evidence="6" id="KW-0333">Golgi apparatus</keyword>
<reference evidence="9 10" key="1">
    <citation type="submission" date="2019-12" db="EMBL/GenBank/DDBJ databases">
        <authorList>
            <person name="Alioto T."/>
            <person name="Alioto T."/>
            <person name="Gomez Garrido J."/>
        </authorList>
    </citation>
    <scope>NUCLEOTIDE SEQUENCE [LARGE SCALE GENOMIC DNA]</scope>
</reference>
<dbReference type="GO" id="GO:0006890">
    <property type="term" value="P:retrograde vesicle-mediated transport, Golgi to endoplasmic reticulum"/>
    <property type="evidence" value="ECO:0007669"/>
    <property type="project" value="TreeGrafter"/>
</dbReference>